<dbReference type="GO" id="GO:0008331">
    <property type="term" value="F:high voltage-gated calcium channel activity"/>
    <property type="evidence" value="ECO:0007669"/>
    <property type="project" value="TreeGrafter"/>
</dbReference>
<evidence type="ECO:0000313" key="20">
    <source>
        <dbReference type="EMBL" id="KAH7369115.1"/>
    </source>
</evidence>
<dbReference type="FunFam" id="1.10.287.70:FF:000093">
    <property type="entry name" value="Calcium channel subunit Cch1"/>
    <property type="match status" value="1"/>
</dbReference>
<keyword evidence="5" id="KW-0109">Calcium transport</keyword>
<keyword evidence="12 18" id="KW-0472">Membrane</keyword>
<keyword evidence="14" id="KW-0407">Ion channel</keyword>
<reference evidence="20" key="1">
    <citation type="journal article" date="2021" name="Nat. Commun.">
        <title>Genetic determinants of endophytism in the Arabidopsis root mycobiome.</title>
        <authorList>
            <person name="Mesny F."/>
            <person name="Miyauchi S."/>
            <person name="Thiergart T."/>
            <person name="Pickel B."/>
            <person name="Atanasova L."/>
            <person name="Karlsson M."/>
            <person name="Huettel B."/>
            <person name="Barry K.W."/>
            <person name="Haridas S."/>
            <person name="Chen C."/>
            <person name="Bauer D."/>
            <person name="Andreopoulos W."/>
            <person name="Pangilinan J."/>
            <person name="LaButti K."/>
            <person name="Riley R."/>
            <person name="Lipzen A."/>
            <person name="Clum A."/>
            <person name="Drula E."/>
            <person name="Henrissat B."/>
            <person name="Kohler A."/>
            <person name="Grigoriev I.V."/>
            <person name="Martin F.M."/>
            <person name="Hacquard S."/>
        </authorList>
    </citation>
    <scope>NUCLEOTIDE SEQUENCE</scope>
    <source>
        <strain evidence="20">MPI-CAGE-AT-0016</strain>
    </source>
</reference>
<evidence type="ECO:0000256" key="11">
    <source>
        <dbReference type="ARBA" id="ARBA00023065"/>
    </source>
</evidence>
<dbReference type="Pfam" id="PF00520">
    <property type="entry name" value="Ion_trans"/>
    <property type="match status" value="4"/>
</dbReference>
<sequence>MPHTAGMSGEPPQRGLAPGDNSGSSRPVASRSVSFDRAAGGDEPQSPGGGLQPPSPGLASPSQTNPLRLTTYWEQPYGARRTLGPESPIDVAALQFALPPEINQPRPAAPPRNSYDSQTPYYDEPTNPDYFESDSIPLTSQAQPIAGANSLNTRGGLSTPRDSFQTVSDIDNAPHGGRDTRSLGYGLEPTTPTGSRRPSYGFNLTPERDRRSRSPSTSDALHRAGSIMRAMSQRVVNISGEAEVLEQQASNRRSRSPSVDARQQSHMSYPMMSADTSYPSQVFPGTTPEKAPSVTYENADEPPTLHPRPPMQNPLKGKSLGIFTANSVVRKKLCDVLVHPITEPFILSLIVAQLILLTIEAAPNVFTPQYSRPEFWGTGPRAWIDWALFGLFIIFTLELIARTIVSGFILNASEYSTVDRKKGVRAVVADQYKAVFQPQRQKSVKAPKQINLGPSAIARSFTFMQGQPVPQTVEEHQRYQLARRALLRHSFNRLDFVAVVSYWVSFLLSVYGIEKQNNLYLFRMLSSLRILRLLAITNGTTIILKSLKKAAPLLVRISFLIIFFWLLFGIIGVQSFKSSLSRTCVWLDPTDPTNRTAAFVNEEHFCGGAVDADGNKVPWVFSIDYDDLSPINLRNGSLRAKGFTCPAGSICLQGENPEGGTISFDNIFQSIEMVFVIMSSNTFSDIMYQTVASDYLPAALYFGAGTLILQFWLINLLIAVITSTFQIIREENRGSAFTNDQDDEMAPKGPAAARTPSALQRLYDKTKPFWIVVILIGLLAQCFRSASMSDDRSRFIMVSELLTTFLLDVEIIIRFMADWRGFFRRARNLVDLFLAVITSVILIPPIRQSGQAYAWLTIFQILRVYRVVLAVPMTSNLIRRVLSNPSGIGNLILFVFMITYFMAIFAAQLFRGVLELEDDRFISFFTIYNSFLGMWQVLSSEDWTSIVFDLKAVMAETHQGWVVSIFFIGWFILAFFILLNMFIAVIQENFDVSEDEKRLQQVKAFLQKKELGKSGSNLALSNIFTLGRTRRRKDPLDYGPAMMEMLLKDAVVQDFLDDPNEVTEAAPNSRSATMPMRAPTLAVGDVRPGVLSKIWGRLTSFITGKEPNPFYSNAQFEVPNDTLDPRQMARDAVNATTARRRAQREYLARHPSYNNSLWILTPKNPIRRMCQKLVGPGRGSERFDGVEPNKIAWYIFSVIIYAAIVAMVVLACVATPLYQKERMDEQPDAPPTSFWWVWTDAAFTLIFLVEAIIKVIADGAFLTPNAYYRSSWGVIDGVVLISLLINVGGVIAQDGEVSRAIGAFKALRALRLLNISDSTRDTFHSLIIVGGWKLIGAFFVSLSLLIPFAIYGLNLFNGLMVKCNDDFGGSLVRLADCHGEFESTPFDNDDWPMLAPRVADNDYFNFDNFGNSIFILFSILSQEGWVDVSFASQAITGPELQPQPLASQGNAIFFILYNLLGTVFVLTLFIAVFMRNYTEQTGVAFLTAEQRSWLELRKLLRHISPSKSSYDDSEKTWKKWCHKRAIEKKGKWYQTVTAVLVLHLILLMLEFRGEPSAWARVRDGIFLLFVFVIIANVCIRLVGLGWPRFRKSSWDMYALIVVTGAFASTVLAIILQLVEGGALEGETYIQVYKSFLVGIVLLLIPRNDALDQLFKTAAASLTTISNLLATWLVFFIVFAIALTQAFSLTRFGGSENQDINFRTVPHALILLYRMSCGEGWNILMEDYANIEPPLCVDNDNFFESDCGSKPWARFLFSAWNILSMYIFVNIFVSLIYESFSYVYQRSSGIAAVDRDEIRRFKEAWRSVDPAGTGFISKEAFPRLLGELSGVFQMRIYDPEDSVSRILEDVRNEVPTSRHASIATTSAAYAGLDLNRLNQRIAQIDPIKVRERRRRFNLFFEEVMVSADPDKGIAFGEVLMILAHYNIINDSKSLRLDEFLRRRAKLQRVDEEVRRRIVLGFFDTLYYSRQFRRHMERKNSARMTAIPQLEIPHIFVDDGEDEQQQSSAAPGPSGKGKSAMLSAEDAALRTHHRSWSGSDPPSPGGAYQHPLASPRSVPPSPGHYASNSAFSFELQESGSSRPGSGENSRRGSAVSPSQVRDMLDDSVWVESIRRSATVHKPDWSRY</sequence>
<evidence type="ECO:0000256" key="4">
    <source>
        <dbReference type="ARBA" id="ARBA00022553"/>
    </source>
</evidence>
<keyword evidence="3" id="KW-1003">Cell membrane</keyword>
<dbReference type="FunFam" id="1.20.120.350:FF:000079">
    <property type="entry name" value="Calcium channel subunit Cch1"/>
    <property type="match status" value="1"/>
</dbReference>
<dbReference type="OrthoDB" id="416585at2759"/>
<evidence type="ECO:0000256" key="14">
    <source>
        <dbReference type="ARBA" id="ARBA00023303"/>
    </source>
</evidence>
<feature type="domain" description="EF-hand" evidence="19">
    <location>
        <begin position="1795"/>
        <end position="1830"/>
    </location>
</feature>
<feature type="transmembrane region" description="Helical" evidence="18">
    <location>
        <begin position="1657"/>
        <end position="1682"/>
    </location>
</feature>
<feature type="transmembrane region" description="Helical" evidence="18">
    <location>
        <begin position="795"/>
        <end position="817"/>
    </location>
</feature>
<feature type="compositionally biased region" description="Polar residues" evidence="17">
    <location>
        <begin position="136"/>
        <end position="169"/>
    </location>
</feature>
<feature type="transmembrane region" description="Helical" evidence="18">
    <location>
        <begin position="1234"/>
        <end position="1253"/>
    </location>
</feature>
<keyword evidence="4" id="KW-0597">Phosphoprotein</keyword>
<evidence type="ECO:0000256" key="2">
    <source>
        <dbReference type="ARBA" id="ARBA00022448"/>
    </source>
</evidence>
<evidence type="ECO:0000256" key="12">
    <source>
        <dbReference type="ARBA" id="ARBA00023136"/>
    </source>
</evidence>
<feature type="region of interest" description="Disordered" evidence="17">
    <location>
        <begin position="1"/>
        <end position="73"/>
    </location>
</feature>
<keyword evidence="6" id="KW-0107">Calcium channel</keyword>
<feature type="transmembrane region" description="Helical" evidence="18">
    <location>
        <begin position="698"/>
        <end position="721"/>
    </location>
</feature>
<keyword evidence="10 18" id="KW-1133">Transmembrane helix</keyword>
<feature type="region of interest" description="Disordered" evidence="17">
    <location>
        <begin position="286"/>
        <end position="312"/>
    </location>
</feature>
<feature type="transmembrane region" description="Helical" evidence="18">
    <location>
        <begin position="553"/>
        <end position="573"/>
    </location>
</feature>
<comment type="similarity">
    <text evidence="15">Belongs to the calcium channel alpha-1 subunit (TC 1.A.1.11) family.</text>
</comment>
<feature type="transmembrane region" description="Helical" evidence="18">
    <location>
        <begin position="1596"/>
        <end position="1615"/>
    </location>
</feature>
<feature type="transmembrane region" description="Helical" evidence="18">
    <location>
        <begin position="1326"/>
        <end position="1350"/>
    </location>
</feature>
<dbReference type="InterPro" id="IPR002048">
    <property type="entry name" value="EF_hand_dom"/>
</dbReference>
<dbReference type="EMBL" id="JAGPXD010000002">
    <property type="protein sequence ID" value="KAH7369115.1"/>
    <property type="molecule type" value="Genomic_DNA"/>
</dbReference>
<evidence type="ECO:0000256" key="3">
    <source>
        <dbReference type="ARBA" id="ARBA00022475"/>
    </source>
</evidence>
<feature type="transmembrane region" description="Helical" evidence="18">
    <location>
        <begin position="386"/>
        <end position="412"/>
    </location>
</feature>
<comment type="subcellular location">
    <subcellularLocation>
        <location evidence="1">Cell membrane</location>
        <topology evidence="1">Multi-pass membrane protein</topology>
    </subcellularLocation>
</comment>
<dbReference type="PANTHER" id="PTHR45628:SF7">
    <property type="entry name" value="VOLTAGE-DEPENDENT CALCIUM CHANNEL TYPE A SUBUNIT ALPHA-1"/>
    <property type="match status" value="1"/>
</dbReference>
<dbReference type="SUPFAM" id="SSF81324">
    <property type="entry name" value="Voltage-gated potassium channels"/>
    <property type="match status" value="3"/>
</dbReference>
<dbReference type="PROSITE" id="PS50222">
    <property type="entry name" value="EF_HAND_2"/>
    <property type="match status" value="1"/>
</dbReference>
<feature type="transmembrane region" description="Helical" evidence="18">
    <location>
        <begin position="829"/>
        <end position="846"/>
    </location>
</feature>
<evidence type="ECO:0000256" key="15">
    <source>
        <dbReference type="ARBA" id="ARBA00061395"/>
    </source>
</evidence>
<feature type="transmembrane region" description="Helical" evidence="18">
    <location>
        <begin position="960"/>
        <end position="983"/>
    </location>
</feature>
<keyword evidence="8" id="KW-0106">Calcium</keyword>
<dbReference type="Gene3D" id="1.20.120.350">
    <property type="entry name" value="Voltage-gated potassium channels. Chain C"/>
    <property type="match status" value="4"/>
</dbReference>
<evidence type="ECO:0000256" key="10">
    <source>
        <dbReference type="ARBA" id="ARBA00022989"/>
    </source>
</evidence>
<feature type="region of interest" description="Disordered" evidence="17">
    <location>
        <begin position="246"/>
        <end position="265"/>
    </location>
</feature>
<accession>A0A8K0TPQ2</accession>
<comment type="caution">
    <text evidence="20">The sequence shown here is derived from an EMBL/GenBank/DDBJ whole genome shotgun (WGS) entry which is preliminary data.</text>
</comment>
<feature type="transmembrane region" description="Helical" evidence="18">
    <location>
        <begin position="891"/>
        <end position="909"/>
    </location>
</feature>
<keyword evidence="9" id="KW-0851">Voltage-gated channel</keyword>
<feature type="transmembrane region" description="Helical" evidence="18">
    <location>
        <begin position="1564"/>
        <end position="1584"/>
    </location>
</feature>
<gene>
    <name evidence="20" type="ORF">B0T11DRAFT_254357</name>
</gene>
<feature type="transmembrane region" description="Helical" evidence="18">
    <location>
        <begin position="1754"/>
        <end position="1776"/>
    </location>
</feature>
<keyword evidence="21" id="KW-1185">Reference proteome</keyword>
<feature type="transmembrane region" description="Helical" evidence="18">
    <location>
        <begin position="1532"/>
        <end position="1552"/>
    </location>
</feature>
<dbReference type="InterPro" id="IPR027359">
    <property type="entry name" value="Volt_channel_dom_sf"/>
</dbReference>
<keyword evidence="11" id="KW-0406">Ion transport</keyword>
<evidence type="ECO:0000256" key="8">
    <source>
        <dbReference type="ARBA" id="ARBA00022837"/>
    </source>
</evidence>
<dbReference type="GO" id="GO:0098703">
    <property type="term" value="P:calcium ion import across plasma membrane"/>
    <property type="evidence" value="ECO:0007669"/>
    <property type="project" value="TreeGrafter"/>
</dbReference>
<dbReference type="InterPro" id="IPR005821">
    <property type="entry name" value="Ion_trans_dom"/>
</dbReference>
<feature type="transmembrane region" description="Helical" evidence="18">
    <location>
        <begin position="921"/>
        <end position="939"/>
    </location>
</feature>
<evidence type="ECO:0000256" key="18">
    <source>
        <dbReference type="SAM" id="Phobius"/>
    </source>
</evidence>
<evidence type="ECO:0000256" key="9">
    <source>
        <dbReference type="ARBA" id="ARBA00022882"/>
    </source>
</evidence>
<keyword evidence="13" id="KW-0325">Glycoprotein</keyword>
<feature type="compositionally biased region" description="Polar residues" evidence="17">
    <location>
        <begin position="21"/>
        <end position="33"/>
    </location>
</feature>
<dbReference type="Proteomes" id="UP000813385">
    <property type="component" value="Unassembled WGS sequence"/>
</dbReference>
<evidence type="ECO:0000256" key="13">
    <source>
        <dbReference type="ARBA" id="ARBA00023180"/>
    </source>
</evidence>
<evidence type="ECO:0000313" key="21">
    <source>
        <dbReference type="Proteomes" id="UP000813385"/>
    </source>
</evidence>
<keyword evidence="7 18" id="KW-0812">Transmembrane</keyword>
<feature type="transmembrane region" description="Helical" evidence="18">
    <location>
        <begin position="1191"/>
        <end position="1213"/>
    </location>
</feature>
<evidence type="ECO:0000259" key="19">
    <source>
        <dbReference type="PROSITE" id="PS50222"/>
    </source>
</evidence>
<evidence type="ECO:0000256" key="16">
    <source>
        <dbReference type="ARBA" id="ARBA00067459"/>
    </source>
</evidence>
<feature type="transmembrane region" description="Helical" evidence="18">
    <location>
        <begin position="1273"/>
        <end position="1292"/>
    </location>
</feature>
<feature type="transmembrane region" description="Helical" evidence="18">
    <location>
        <begin position="494"/>
        <end position="513"/>
    </location>
</feature>
<feature type="transmembrane region" description="Helical" evidence="18">
    <location>
        <begin position="519"/>
        <end position="541"/>
    </location>
</feature>
<dbReference type="GO" id="GO:0005891">
    <property type="term" value="C:voltage-gated calcium channel complex"/>
    <property type="evidence" value="ECO:0007669"/>
    <property type="project" value="TreeGrafter"/>
</dbReference>
<dbReference type="InterPro" id="IPR050599">
    <property type="entry name" value="VDCC_alpha-1_subunit"/>
</dbReference>
<proteinExistence type="inferred from homology"/>
<feature type="compositionally biased region" description="Polar residues" evidence="17">
    <location>
        <begin position="2064"/>
        <end position="2085"/>
    </location>
</feature>
<feature type="region of interest" description="Disordered" evidence="17">
    <location>
        <begin position="95"/>
        <end position="221"/>
    </location>
</feature>
<evidence type="ECO:0000256" key="17">
    <source>
        <dbReference type="SAM" id="MobiDB-lite"/>
    </source>
</evidence>
<evidence type="ECO:0000256" key="5">
    <source>
        <dbReference type="ARBA" id="ARBA00022568"/>
    </source>
</evidence>
<feature type="transmembrane region" description="Helical" evidence="18">
    <location>
        <begin position="1451"/>
        <end position="1473"/>
    </location>
</feature>
<protein>
    <recommendedName>
        <fullName evidence="16">Calcium-channel protein CCH1</fullName>
    </recommendedName>
</protein>
<feature type="region of interest" description="Disordered" evidence="17">
    <location>
        <begin position="1998"/>
        <end position="2106"/>
    </location>
</feature>
<name>A0A8K0TPQ2_9PEZI</name>
<dbReference type="PANTHER" id="PTHR45628">
    <property type="entry name" value="VOLTAGE-DEPENDENT CALCIUM CHANNEL TYPE A SUBUNIT ALPHA-1"/>
    <property type="match status" value="1"/>
</dbReference>
<organism evidence="20 21">
    <name type="scientific">Plectosphaerella cucumerina</name>
    <dbReference type="NCBI Taxonomy" id="40658"/>
    <lineage>
        <taxon>Eukaryota</taxon>
        <taxon>Fungi</taxon>
        <taxon>Dikarya</taxon>
        <taxon>Ascomycota</taxon>
        <taxon>Pezizomycotina</taxon>
        <taxon>Sordariomycetes</taxon>
        <taxon>Hypocreomycetidae</taxon>
        <taxon>Glomerellales</taxon>
        <taxon>Plectosphaerellaceae</taxon>
        <taxon>Plectosphaerella</taxon>
    </lineage>
</organism>
<dbReference type="Gene3D" id="1.10.287.70">
    <property type="match status" value="4"/>
</dbReference>
<evidence type="ECO:0000256" key="1">
    <source>
        <dbReference type="ARBA" id="ARBA00004651"/>
    </source>
</evidence>
<evidence type="ECO:0000256" key="7">
    <source>
        <dbReference type="ARBA" id="ARBA00022692"/>
    </source>
</evidence>
<feature type="transmembrane region" description="Helical" evidence="18">
    <location>
        <begin position="769"/>
        <end position="789"/>
    </location>
</feature>
<feature type="transmembrane region" description="Helical" evidence="18">
    <location>
        <begin position="1627"/>
        <end position="1645"/>
    </location>
</feature>
<evidence type="ECO:0000256" key="6">
    <source>
        <dbReference type="ARBA" id="ARBA00022673"/>
    </source>
</evidence>
<keyword evidence="2" id="KW-0813">Transport</keyword>
<dbReference type="GO" id="GO:0005509">
    <property type="term" value="F:calcium ion binding"/>
    <property type="evidence" value="ECO:0007669"/>
    <property type="project" value="InterPro"/>
</dbReference>